<keyword evidence="7" id="KW-1185">Reference proteome</keyword>
<dbReference type="SMART" id="SM00345">
    <property type="entry name" value="HTH_GNTR"/>
    <property type="match status" value="1"/>
</dbReference>
<evidence type="ECO:0000256" key="4">
    <source>
        <dbReference type="SAM" id="MobiDB-lite"/>
    </source>
</evidence>
<evidence type="ECO:0000259" key="5">
    <source>
        <dbReference type="PROSITE" id="PS50949"/>
    </source>
</evidence>
<keyword evidence="3" id="KW-0804">Transcription</keyword>
<name>A0ABW2A2T9_9GAMM</name>
<feature type="domain" description="HTH gntR-type" evidence="5">
    <location>
        <begin position="4"/>
        <end position="72"/>
    </location>
</feature>
<dbReference type="InterPro" id="IPR000524">
    <property type="entry name" value="Tscrpt_reg_HTH_GntR"/>
</dbReference>
<dbReference type="InterPro" id="IPR036388">
    <property type="entry name" value="WH-like_DNA-bd_sf"/>
</dbReference>
<reference evidence="7" key="1">
    <citation type="journal article" date="2019" name="Int. J. Syst. Evol. Microbiol.">
        <title>The Global Catalogue of Microorganisms (GCM) 10K type strain sequencing project: providing services to taxonomists for standard genome sequencing and annotation.</title>
        <authorList>
            <consortium name="The Broad Institute Genomics Platform"/>
            <consortium name="The Broad Institute Genome Sequencing Center for Infectious Disease"/>
            <person name="Wu L."/>
            <person name="Ma J."/>
        </authorList>
    </citation>
    <scope>NUCLEOTIDE SEQUENCE [LARGE SCALE GENOMIC DNA]</scope>
    <source>
        <strain evidence="7">NBRC 111756</strain>
    </source>
</reference>
<dbReference type="CDD" id="cd07377">
    <property type="entry name" value="WHTH_GntR"/>
    <property type="match status" value="1"/>
</dbReference>
<accession>A0ABW2A2T9</accession>
<evidence type="ECO:0000313" key="7">
    <source>
        <dbReference type="Proteomes" id="UP001596422"/>
    </source>
</evidence>
<dbReference type="EMBL" id="JBHSWE010000001">
    <property type="protein sequence ID" value="MFC6671805.1"/>
    <property type="molecule type" value="Genomic_DNA"/>
</dbReference>
<feature type="region of interest" description="Disordered" evidence="4">
    <location>
        <begin position="101"/>
        <end position="136"/>
    </location>
</feature>
<keyword evidence="1" id="KW-0805">Transcription regulation</keyword>
<dbReference type="PANTHER" id="PTHR43537:SF5">
    <property type="entry name" value="UXU OPERON TRANSCRIPTIONAL REGULATOR"/>
    <property type="match status" value="1"/>
</dbReference>
<protein>
    <submittedName>
        <fullName evidence="6">FadR/GntR family transcriptional regulator</fullName>
    </submittedName>
</protein>
<dbReference type="Proteomes" id="UP001596422">
    <property type="component" value="Unassembled WGS sequence"/>
</dbReference>
<dbReference type="RefSeq" id="WP_379910296.1">
    <property type="nucleotide sequence ID" value="NZ_JBHSWE010000001.1"/>
</dbReference>
<sequence length="136" mass="14540">MKAAEKSSQLTARLADEILDGTLLPGTLLPSERRLAEDHGLSRATVREAIRTLELRGLVETRQGDGSRCRNLLEPHFRMPPGGADSLALQLQVQEMRAALEGRPPGTAHNGPAMPSLAASTRSTSAWPGAAKAKRP</sequence>
<gene>
    <name evidence="6" type="ORF">ACFQDL_18360</name>
</gene>
<evidence type="ECO:0000256" key="1">
    <source>
        <dbReference type="ARBA" id="ARBA00023015"/>
    </source>
</evidence>
<dbReference type="PROSITE" id="PS50949">
    <property type="entry name" value="HTH_GNTR"/>
    <property type="match status" value="1"/>
</dbReference>
<dbReference type="InterPro" id="IPR036390">
    <property type="entry name" value="WH_DNA-bd_sf"/>
</dbReference>
<comment type="caution">
    <text evidence="6">The sequence shown here is derived from an EMBL/GenBank/DDBJ whole genome shotgun (WGS) entry which is preliminary data.</text>
</comment>
<dbReference type="Gene3D" id="1.10.10.10">
    <property type="entry name" value="Winged helix-like DNA-binding domain superfamily/Winged helix DNA-binding domain"/>
    <property type="match status" value="1"/>
</dbReference>
<dbReference type="PRINTS" id="PR00035">
    <property type="entry name" value="HTHGNTR"/>
</dbReference>
<evidence type="ECO:0000256" key="3">
    <source>
        <dbReference type="ARBA" id="ARBA00023163"/>
    </source>
</evidence>
<evidence type="ECO:0000256" key="2">
    <source>
        <dbReference type="ARBA" id="ARBA00023125"/>
    </source>
</evidence>
<keyword evidence="2" id="KW-0238">DNA-binding</keyword>
<dbReference type="SUPFAM" id="SSF46785">
    <property type="entry name" value="Winged helix' DNA-binding domain"/>
    <property type="match status" value="1"/>
</dbReference>
<dbReference type="PANTHER" id="PTHR43537">
    <property type="entry name" value="TRANSCRIPTIONAL REGULATOR, GNTR FAMILY"/>
    <property type="match status" value="1"/>
</dbReference>
<proteinExistence type="predicted"/>
<evidence type="ECO:0000313" key="6">
    <source>
        <dbReference type="EMBL" id="MFC6671805.1"/>
    </source>
</evidence>
<dbReference type="Pfam" id="PF00392">
    <property type="entry name" value="GntR"/>
    <property type="match status" value="1"/>
</dbReference>
<organism evidence="6 7">
    <name type="scientific">Marinobacterium aestuariivivens</name>
    <dbReference type="NCBI Taxonomy" id="1698799"/>
    <lineage>
        <taxon>Bacteria</taxon>
        <taxon>Pseudomonadati</taxon>
        <taxon>Pseudomonadota</taxon>
        <taxon>Gammaproteobacteria</taxon>
        <taxon>Oceanospirillales</taxon>
        <taxon>Oceanospirillaceae</taxon>
        <taxon>Marinobacterium</taxon>
    </lineage>
</organism>